<proteinExistence type="predicted"/>
<dbReference type="InterPro" id="IPR051260">
    <property type="entry name" value="Diverse_substr_monoxygenases"/>
</dbReference>
<dbReference type="SUPFAM" id="SSF51679">
    <property type="entry name" value="Bacterial luciferase-like"/>
    <property type="match status" value="1"/>
</dbReference>
<reference evidence="2 3" key="1">
    <citation type="submission" date="2023-04" db="EMBL/GenBank/DDBJ databases">
        <title>Forest soil microbial communities from Buena Vista Peninsula, Colon Province, Panama.</title>
        <authorList>
            <person name="Bouskill N."/>
        </authorList>
    </citation>
    <scope>NUCLEOTIDE SEQUENCE [LARGE SCALE GENOMIC DNA]</scope>
    <source>
        <strain evidence="2 3">CFH S0262</strain>
    </source>
</reference>
<evidence type="ECO:0000313" key="2">
    <source>
        <dbReference type="EMBL" id="MDH6282619.1"/>
    </source>
</evidence>
<dbReference type="InterPro" id="IPR019921">
    <property type="entry name" value="Lucif-like_OxRdtase_Rv2161c"/>
</dbReference>
<feature type="domain" description="Luciferase-like" evidence="1">
    <location>
        <begin position="15"/>
        <end position="241"/>
    </location>
</feature>
<keyword evidence="3" id="KW-1185">Reference proteome</keyword>
<dbReference type="PANTHER" id="PTHR30011">
    <property type="entry name" value="ALKANESULFONATE MONOOXYGENASE-RELATED"/>
    <property type="match status" value="1"/>
</dbReference>
<dbReference type="InterPro" id="IPR036661">
    <property type="entry name" value="Luciferase-like_sf"/>
</dbReference>
<dbReference type="InterPro" id="IPR011251">
    <property type="entry name" value="Luciferase-like_dom"/>
</dbReference>
<protein>
    <submittedName>
        <fullName evidence="2">F420-dependent oxidoreductase</fullName>
    </submittedName>
</protein>
<comment type="caution">
    <text evidence="2">The sequence shown here is derived from an EMBL/GenBank/DDBJ whole genome shotgun (WGS) entry which is preliminary data.</text>
</comment>
<dbReference type="Proteomes" id="UP001160334">
    <property type="component" value="Unassembled WGS sequence"/>
</dbReference>
<organism evidence="2 3">
    <name type="scientific">Prescottella agglutinans</name>
    <dbReference type="NCBI Taxonomy" id="1644129"/>
    <lineage>
        <taxon>Bacteria</taxon>
        <taxon>Bacillati</taxon>
        <taxon>Actinomycetota</taxon>
        <taxon>Actinomycetes</taxon>
        <taxon>Mycobacteriales</taxon>
        <taxon>Nocardiaceae</taxon>
        <taxon>Prescottella</taxon>
    </lineage>
</organism>
<evidence type="ECO:0000313" key="3">
    <source>
        <dbReference type="Proteomes" id="UP001160334"/>
    </source>
</evidence>
<accession>A0ABT6ME70</accession>
<sequence>MTGAPVKWSLAAAMIDARDLCELARVAEEAGFDSIAMPDSVFYPETVSADYPYSPDGKRMWAPETPMPDPFIAMTAMAAVTERMRFYTNVLKLPLRDPLLTAKQIATMAVMSDNRIAVGVGLSWIPEEFRFTGTEMRTRGARTDEAIEIVKAVCAGRGPEWVEFHGNHYDFDRLMISPAPDRPVPIYVGGHSEPGLRRAARLADGWISVNTDVEQLRGAIARLAELRAEYSRAGEPFEINVSPTGVRDLAGYRALADLGVTECRVSPWYLYGADFTSRTARLDAVRRFADEVIVPERTAV</sequence>
<dbReference type="PANTHER" id="PTHR30011:SF32">
    <property type="entry name" value="CONSERVED PROTEIN"/>
    <property type="match status" value="1"/>
</dbReference>
<name>A0ABT6ME70_9NOCA</name>
<evidence type="ECO:0000259" key="1">
    <source>
        <dbReference type="Pfam" id="PF00296"/>
    </source>
</evidence>
<dbReference type="NCBIfam" id="TIGR03619">
    <property type="entry name" value="F420_Rv2161c"/>
    <property type="match status" value="1"/>
</dbReference>
<dbReference type="Gene3D" id="3.20.20.30">
    <property type="entry name" value="Luciferase-like domain"/>
    <property type="match status" value="1"/>
</dbReference>
<gene>
    <name evidence="2" type="ORF">M2280_003850</name>
</gene>
<dbReference type="EMBL" id="JARXVC010000010">
    <property type="protein sequence ID" value="MDH6282619.1"/>
    <property type="molecule type" value="Genomic_DNA"/>
</dbReference>
<dbReference type="Pfam" id="PF00296">
    <property type="entry name" value="Bac_luciferase"/>
    <property type="match status" value="1"/>
</dbReference>